<dbReference type="Pfam" id="PF12832">
    <property type="entry name" value="MFS_1_like"/>
    <property type="match status" value="1"/>
</dbReference>
<dbReference type="EMBL" id="JAODUO010000565">
    <property type="protein sequence ID" value="KAK2178025.1"/>
    <property type="molecule type" value="Genomic_DNA"/>
</dbReference>
<feature type="transmembrane region" description="Helical" evidence="6">
    <location>
        <begin position="413"/>
        <end position="436"/>
    </location>
</feature>
<dbReference type="Gene3D" id="1.20.1250.20">
    <property type="entry name" value="MFS general substrate transporter like domains"/>
    <property type="match status" value="3"/>
</dbReference>
<feature type="transmembrane region" description="Helical" evidence="6">
    <location>
        <begin position="19"/>
        <end position="37"/>
    </location>
</feature>
<evidence type="ECO:0000256" key="1">
    <source>
        <dbReference type="ARBA" id="ARBA00004141"/>
    </source>
</evidence>
<feature type="transmembrane region" description="Helical" evidence="6">
    <location>
        <begin position="49"/>
        <end position="68"/>
    </location>
</feature>
<protein>
    <recommendedName>
        <fullName evidence="7">Major facilitator superfamily associated domain-containing protein</fullName>
    </recommendedName>
</protein>
<comment type="caution">
    <text evidence="8">The sequence shown here is derived from an EMBL/GenBank/DDBJ whole genome shotgun (WGS) entry which is preliminary data.</text>
</comment>
<dbReference type="InterPro" id="IPR024989">
    <property type="entry name" value="MFS_assoc_dom"/>
</dbReference>
<organism evidence="8 9">
    <name type="scientific">Ridgeia piscesae</name>
    <name type="common">Tubeworm</name>
    <dbReference type="NCBI Taxonomy" id="27915"/>
    <lineage>
        <taxon>Eukaryota</taxon>
        <taxon>Metazoa</taxon>
        <taxon>Spiralia</taxon>
        <taxon>Lophotrochozoa</taxon>
        <taxon>Annelida</taxon>
        <taxon>Polychaeta</taxon>
        <taxon>Sedentaria</taxon>
        <taxon>Canalipalpata</taxon>
        <taxon>Sabellida</taxon>
        <taxon>Siboglinidae</taxon>
        <taxon>Ridgeia</taxon>
    </lineage>
</organism>
<dbReference type="PANTHER" id="PTHR16172:SF41">
    <property type="entry name" value="MAJOR FACILITATOR SUPERFAMILY DOMAIN-CONTAINING PROTEIN 6-LIKE"/>
    <property type="match status" value="1"/>
</dbReference>
<proteinExistence type="inferred from homology"/>
<dbReference type="AlphaFoldDB" id="A0AAD9KVC3"/>
<evidence type="ECO:0000313" key="8">
    <source>
        <dbReference type="EMBL" id="KAK2178025.1"/>
    </source>
</evidence>
<name>A0AAD9KVC3_RIDPI</name>
<dbReference type="SUPFAM" id="SSF103473">
    <property type="entry name" value="MFS general substrate transporter"/>
    <property type="match status" value="1"/>
</dbReference>
<dbReference type="InterPro" id="IPR036259">
    <property type="entry name" value="MFS_trans_sf"/>
</dbReference>
<evidence type="ECO:0000256" key="6">
    <source>
        <dbReference type="SAM" id="Phobius"/>
    </source>
</evidence>
<keyword evidence="3 6" id="KW-0812">Transmembrane</keyword>
<evidence type="ECO:0000313" key="9">
    <source>
        <dbReference type="Proteomes" id="UP001209878"/>
    </source>
</evidence>
<feature type="transmembrane region" description="Helical" evidence="6">
    <location>
        <begin position="443"/>
        <end position="466"/>
    </location>
</feature>
<comment type="similarity">
    <text evidence="2">Belongs to the major facilitator superfamily. MFSD6 family.</text>
</comment>
<dbReference type="Proteomes" id="UP001209878">
    <property type="component" value="Unassembled WGS sequence"/>
</dbReference>
<reference evidence="8" key="1">
    <citation type="journal article" date="2023" name="Mol. Biol. Evol.">
        <title>Third-Generation Sequencing Reveals the Adaptive Role of the Epigenome in Three Deep-Sea Polychaetes.</title>
        <authorList>
            <person name="Perez M."/>
            <person name="Aroh O."/>
            <person name="Sun Y."/>
            <person name="Lan Y."/>
            <person name="Juniper S.K."/>
            <person name="Young C.R."/>
            <person name="Angers B."/>
            <person name="Qian P.Y."/>
        </authorList>
    </citation>
    <scope>NUCLEOTIDE SEQUENCE</scope>
    <source>
        <strain evidence="8">R07B-5</strain>
    </source>
</reference>
<dbReference type="InterPro" id="IPR051717">
    <property type="entry name" value="MFS_MFSD6"/>
</dbReference>
<evidence type="ECO:0000256" key="2">
    <source>
        <dbReference type="ARBA" id="ARBA00005241"/>
    </source>
</evidence>
<evidence type="ECO:0000256" key="4">
    <source>
        <dbReference type="ARBA" id="ARBA00022989"/>
    </source>
</evidence>
<feature type="domain" description="Major facilitator superfamily associated" evidence="7">
    <location>
        <begin position="1"/>
        <end position="519"/>
    </location>
</feature>
<evidence type="ECO:0000259" key="7">
    <source>
        <dbReference type="Pfam" id="PF12832"/>
    </source>
</evidence>
<comment type="subcellular location">
    <subcellularLocation>
        <location evidence="1">Membrane</location>
        <topology evidence="1">Multi-pass membrane protein</topology>
    </subcellularLocation>
</comment>
<dbReference type="GO" id="GO:0016020">
    <property type="term" value="C:membrane"/>
    <property type="evidence" value="ECO:0007669"/>
    <property type="project" value="UniProtKB-SubCell"/>
</dbReference>
<feature type="transmembrane region" description="Helical" evidence="6">
    <location>
        <begin position="382"/>
        <end position="407"/>
    </location>
</feature>
<evidence type="ECO:0000256" key="5">
    <source>
        <dbReference type="ARBA" id="ARBA00023136"/>
    </source>
</evidence>
<dbReference type="PANTHER" id="PTHR16172">
    <property type="entry name" value="MAJOR FACILITATOR SUPERFAMILY DOMAIN-CONTAINING PROTEIN 6-LIKE"/>
    <property type="match status" value="1"/>
</dbReference>
<feature type="transmembrane region" description="Helical" evidence="6">
    <location>
        <begin position="265"/>
        <end position="296"/>
    </location>
</feature>
<evidence type="ECO:0000256" key="3">
    <source>
        <dbReference type="ARBA" id="ARBA00022692"/>
    </source>
</evidence>
<keyword evidence="4 6" id="KW-1133">Transmembrane helix</keyword>
<keyword evidence="9" id="KW-1185">Reference proteome</keyword>
<feature type="transmembrane region" description="Helical" evidence="6">
    <location>
        <begin position="308"/>
        <end position="325"/>
    </location>
</feature>
<feature type="transmembrane region" description="Helical" evidence="6">
    <location>
        <begin position="515"/>
        <end position="537"/>
    </location>
</feature>
<feature type="transmembrane region" description="Helical" evidence="6">
    <location>
        <begin position="337"/>
        <end position="361"/>
    </location>
</feature>
<accession>A0AAD9KVC3</accession>
<gene>
    <name evidence="8" type="ORF">NP493_565g01014</name>
</gene>
<sequence length="568" mass="63378">MMPYITVYMKMIGLSPSETALTCGIVSIITAFVRTFIGGLADKLNAHKTVLMLMCVLTATFHGSMLFVPQRTTPETSNWTNEMQIHCGTNGAHVFACSARPVDDQHIEVVVNTSSNTESESYDGERDLSFNAPACKWTCRFKQQTNSRLQAAQVCFAQTLRKNCTKLHNTTTFEFALNKLHLRSIEDCRSLGTSNSYDASCPCYTLRSFIVGHDTYEQMVCQNQTALTCTSDAEYNCLHPFDGFNANNKPTHASSVARTGFHFGWIFWVIACLYLLGQSMLQPVFGLADAMAFTVLGEERTKWGRQRLWGTIGFAIFGLVSGILMDAYGHGKNEYTVAFLLFGTFMILASVSACQYSIHGLDVTCSSQVFRDVLGLMRRPDAFVLFCAVLVHGIYNGIIVTFLFWYLKILGDVPQVLFGLCLVQDCLLEIVMLFFAGTLQKRLGHVVIMSIVFVAFAVRMAGYSFLRNPWMVLCVEPLHSITYGLMYASASTYASRITPPGTHGSVQSIIGSLHFSFATFRMFAVSALVFLVLYVIAQKFWIQKGNTTLVLDVENKKGRFFLRVNTKL</sequence>
<keyword evidence="5 6" id="KW-0472">Membrane</keyword>